<gene>
    <name evidence="1" type="ORF">SAMN05216249_104118</name>
</gene>
<reference evidence="1 2" key="1">
    <citation type="submission" date="2016-10" db="EMBL/GenBank/DDBJ databases">
        <authorList>
            <person name="de Groot N.N."/>
        </authorList>
    </citation>
    <scope>NUCLEOTIDE SEQUENCE [LARGE SCALE GENOMIC DNA]</scope>
    <source>
        <strain evidence="1 2">DSM 5522</strain>
    </source>
</reference>
<organism evidence="1 2">
    <name type="scientific">Acetitomaculum ruminis DSM 5522</name>
    <dbReference type="NCBI Taxonomy" id="1120918"/>
    <lineage>
        <taxon>Bacteria</taxon>
        <taxon>Bacillati</taxon>
        <taxon>Bacillota</taxon>
        <taxon>Clostridia</taxon>
        <taxon>Lachnospirales</taxon>
        <taxon>Lachnospiraceae</taxon>
        <taxon>Acetitomaculum</taxon>
    </lineage>
</organism>
<dbReference type="EMBL" id="FOJY01000004">
    <property type="protein sequence ID" value="SFA88877.1"/>
    <property type="molecule type" value="Genomic_DNA"/>
</dbReference>
<accession>A0A1I0WKF2</accession>
<keyword evidence="2" id="KW-1185">Reference proteome</keyword>
<name>A0A1I0WKF2_9FIRM</name>
<protein>
    <submittedName>
        <fullName evidence="1">Uncharacterized protein</fullName>
    </submittedName>
</protein>
<dbReference type="Proteomes" id="UP000198838">
    <property type="component" value="Unassembled WGS sequence"/>
</dbReference>
<evidence type="ECO:0000313" key="1">
    <source>
        <dbReference type="EMBL" id="SFA88877.1"/>
    </source>
</evidence>
<sequence length="80" mass="9524">MSMNKVRNYFERKNLKYELVSEDGLDSIDFEHRGLIYHIWEFEDNDEKGAEANLKSVDRMVDYCGDDFEEKIIELLTALK</sequence>
<dbReference type="AlphaFoldDB" id="A0A1I0WKF2"/>
<proteinExistence type="predicted"/>
<dbReference type="OrthoDB" id="1779136at2"/>
<evidence type="ECO:0000313" key="2">
    <source>
        <dbReference type="Proteomes" id="UP000198838"/>
    </source>
</evidence>
<dbReference type="RefSeq" id="WP_092870858.1">
    <property type="nucleotide sequence ID" value="NZ_FOJY01000004.1"/>
</dbReference>